<dbReference type="Proteomes" id="UP000245207">
    <property type="component" value="Unassembled WGS sequence"/>
</dbReference>
<dbReference type="AlphaFoldDB" id="A0A2U1N9C1"/>
<dbReference type="Pfam" id="PF07145">
    <property type="entry name" value="PAM2"/>
    <property type="match status" value="1"/>
</dbReference>
<gene>
    <name evidence="1" type="ORF">CTI12_AA292920</name>
</gene>
<dbReference type="GO" id="GO:0031047">
    <property type="term" value="P:regulatory ncRNA-mediated gene silencing"/>
    <property type="evidence" value="ECO:0007669"/>
    <property type="project" value="InterPro"/>
</dbReference>
<dbReference type="OrthoDB" id="1750130at2759"/>
<sequence length="151" mass="17982">MMETLAKSKSNKFDGDKEDMSDLENKFSKLNPMAQEFVPRVFDFDVDQLNQVVQVVLNWSKNKVFKEKKYSRAMEEALDFVCQKMRKTVEGFQLVRERTMLLHDQTKEELNSQEPLFKVLLKVFHNSRFNKLLLEEGRTHVHQDYSTMDLR</sequence>
<dbReference type="InterPro" id="IPR044287">
    <property type="entry name" value="SGS3"/>
</dbReference>
<proteinExistence type="predicted"/>
<dbReference type="PANTHER" id="PTHR46602:SF1">
    <property type="entry name" value="PROTEIN SUPPRESSOR OF GENE SILENCING 3"/>
    <property type="match status" value="1"/>
</dbReference>
<accession>A0A2U1N9C1</accession>
<dbReference type="InterPro" id="IPR009818">
    <property type="entry name" value="PAM2_motif"/>
</dbReference>
<dbReference type="PANTHER" id="PTHR46602">
    <property type="entry name" value="PROTEIN SUPPRESSOR OF GENE SILENCING 3"/>
    <property type="match status" value="1"/>
</dbReference>
<keyword evidence="2" id="KW-1185">Reference proteome</keyword>
<name>A0A2U1N9C1_ARTAN</name>
<protein>
    <submittedName>
        <fullName evidence="1">SUPPRESSOR OF SILENCING 3</fullName>
    </submittedName>
</protein>
<reference evidence="1 2" key="1">
    <citation type="journal article" date="2018" name="Mol. Plant">
        <title>The genome of Artemisia annua provides insight into the evolution of Asteraceae family and artemisinin biosynthesis.</title>
        <authorList>
            <person name="Shen Q."/>
            <person name="Zhang L."/>
            <person name="Liao Z."/>
            <person name="Wang S."/>
            <person name="Yan T."/>
            <person name="Shi P."/>
            <person name="Liu M."/>
            <person name="Fu X."/>
            <person name="Pan Q."/>
            <person name="Wang Y."/>
            <person name="Lv Z."/>
            <person name="Lu X."/>
            <person name="Zhang F."/>
            <person name="Jiang W."/>
            <person name="Ma Y."/>
            <person name="Chen M."/>
            <person name="Hao X."/>
            <person name="Li L."/>
            <person name="Tang Y."/>
            <person name="Lv G."/>
            <person name="Zhou Y."/>
            <person name="Sun X."/>
            <person name="Brodelius P.E."/>
            <person name="Rose J.K.C."/>
            <person name="Tang K."/>
        </authorList>
    </citation>
    <scope>NUCLEOTIDE SEQUENCE [LARGE SCALE GENOMIC DNA]</scope>
    <source>
        <strain evidence="2">cv. Huhao1</strain>
        <tissue evidence="1">Leaf</tissue>
    </source>
</reference>
<comment type="caution">
    <text evidence="1">The sequence shown here is derived from an EMBL/GenBank/DDBJ whole genome shotgun (WGS) entry which is preliminary data.</text>
</comment>
<dbReference type="STRING" id="35608.A0A2U1N9C1"/>
<evidence type="ECO:0000313" key="1">
    <source>
        <dbReference type="EMBL" id="PWA70109.1"/>
    </source>
</evidence>
<dbReference type="GO" id="GO:0051607">
    <property type="term" value="P:defense response to virus"/>
    <property type="evidence" value="ECO:0007669"/>
    <property type="project" value="InterPro"/>
</dbReference>
<organism evidence="1 2">
    <name type="scientific">Artemisia annua</name>
    <name type="common">Sweet wormwood</name>
    <dbReference type="NCBI Taxonomy" id="35608"/>
    <lineage>
        <taxon>Eukaryota</taxon>
        <taxon>Viridiplantae</taxon>
        <taxon>Streptophyta</taxon>
        <taxon>Embryophyta</taxon>
        <taxon>Tracheophyta</taxon>
        <taxon>Spermatophyta</taxon>
        <taxon>Magnoliopsida</taxon>
        <taxon>eudicotyledons</taxon>
        <taxon>Gunneridae</taxon>
        <taxon>Pentapetalae</taxon>
        <taxon>asterids</taxon>
        <taxon>campanulids</taxon>
        <taxon>Asterales</taxon>
        <taxon>Asteraceae</taxon>
        <taxon>Asteroideae</taxon>
        <taxon>Anthemideae</taxon>
        <taxon>Artemisiinae</taxon>
        <taxon>Artemisia</taxon>
    </lineage>
</organism>
<evidence type="ECO:0000313" key="2">
    <source>
        <dbReference type="Proteomes" id="UP000245207"/>
    </source>
</evidence>
<dbReference type="EMBL" id="PKPP01003303">
    <property type="protein sequence ID" value="PWA70109.1"/>
    <property type="molecule type" value="Genomic_DNA"/>
</dbReference>